<name>A0A6A6LB21_HEVBR</name>
<feature type="compositionally biased region" description="Basic and acidic residues" evidence="1">
    <location>
        <begin position="101"/>
        <end position="114"/>
    </location>
</feature>
<feature type="region of interest" description="Disordered" evidence="1">
    <location>
        <begin position="57"/>
        <end position="160"/>
    </location>
</feature>
<dbReference type="AlphaFoldDB" id="A0A6A6LB21"/>
<accession>A0A6A6LB21</accession>
<comment type="caution">
    <text evidence="2">The sequence shown here is derived from an EMBL/GenBank/DDBJ whole genome shotgun (WGS) entry which is preliminary data.</text>
</comment>
<evidence type="ECO:0000313" key="2">
    <source>
        <dbReference type="EMBL" id="KAF2296809.1"/>
    </source>
</evidence>
<proteinExistence type="predicted"/>
<dbReference type="Proteomes" id="UP000467840">
    <property type="component" value="Chromosome 18"/>
</dbReference>
<feature type="compositionally biased region" description="Basic and acidic residues" evidence="1">
    <location>
        <begin position="124"/>
        <end position="135"/>
    </location>
</feature>
<sequence length="160" mass="18078">MTIIVRWHYGGAFVNNPYPSYLGGIEESLIQHPRVVEEIGKDGTLELYVGHIVDESNVSSSEDDSYITSSDKEDSTYENLDDNSDEEDFLSTLEGSDVDEELRNDRETVRELKKNKSGKQQAKSADEGINLREADVDVGFENVEGNNQRYDGKITEDEDY</sequence>
<organism evidence="2 3">
    <name type="scientific">Hevea brasiliensis</name>
    <name type="common">Para rubber tree</name>
    <name type="synonym">Siphonia brasiliensis</name>
    <dbReference type="NCBI Taxonomy" id="3981"/>
    <lineage>
        <taxon>Eukaryota</taxon>
        <taxon>Viridiplantae</taxon>
        <taxon>Streptophyta</taxon>
        <taxon>Embryophyta</taxon>
        <taxon>Tracheophyta</taxon>
        <taxon>Spermatophyta</taxon>
        <taxon>Magnoliopsida</taxon>
        <taxon>eudicotyledons</taxon>
        <taxon>Gunneridae</taxon>
        <taxon>Pentapetalae</taxon>
        <taxon>rosids</taxon>
        <taxon>fabids</taxon>
        <taxon>Malpighiales</taxon>
        <taxon>Euphorbiaceae</taxon>
        <taxon>Crotonoideae</taxon>
        <taxon>Micrandreae</taxon>
        <taxon>Hevea</taxon>
    </lineage>
</organism>
<evidence type="ECO:0000256" key="1">
    <source>
        <dbReference type="SAM" id="MobiDB-lite"/>
    </source>
</evidence>
<feature type="compositionally biased region" description="Basic and acidic residues" evidence="1">
    <location>
        <begin position="150"/>
        <end position="160"/>
    </location>
</feature>
<dbReference type="EMBL" id="JAAGAX010000012">
    <property type="protein sequence ID" value="KAF2296809.1"/>
    <property type="molecule type" value="Genomic_DNA"/>
</dbReference>
<evidence type="ECO:0000313" key="3">
    <source>
        <dbReference type="Proteomes" id="UP000467840"/>
    </source>
</evidence>
<reference evidence="2 3" key="1">
    <citation type="journal article" date="2020" name="Mol. Plant">
        <title>The Chromosome-Based Rubber Tree Genome Provides New Insights into Spurge Genome Evolution and Rubber Biosynthesis.</title>
        <authorList>
            <person name="Liu J."/>
            <person name="Shi C."/>
            <person name="Shi C.C."/>
            <person name="Li W."/>
            <person name="Zhang Q.J."/>
            <person name="Zhang Y."/>
            <person name="Li K."/>
            <person name="Lu H.F."/>
            <person name="Shi C."/>
            <person name="Zhu S.T."/>
            <person name="Xiao Z.Y."/>
            <person name="Nan H."/>
            <person name="Yue Y."/>
            <person name="Zhu X.G."/>
            <person name="Wu Y."/>
            <person name="Hong X.N."/>
            <person name="Fan G.Y."/>
            <person name="Tong Y."/>
            <person name="Zhang D."/>
            <person name="Mao C.L."/>
            <person name="Liu Y.L."/>
            <person name="Hao S.J."/>
            <person name="Liu W.Q."/>
            <person name="Lv M.Q."/>
            <person name="Zhang H.B."/>
            <person name="Liu Y."/>
            <person name="Hu-Tang G.R."/>
            <person name="Wang J.P."/>
            <person name="Wang J.H."/>
            <person name="Sun Y.H."/>
            <person name="Ni S.B."/>
            <person name="Chen W.B."/>
            <person name="Zhang X.C."/>
            <person name="Jiao Y.N."/>
            <person name="Eichler E.E."/>
            <person name="Li G.H."/>
            <person name="Liu X."/>
            <person name="Gao L.Z."/>
        </authorList>
    </citation>
    <scope>NUCLEOTIDE SEQUENCE [LARGE SCALE GENOMIC DNA]</scope>
    <source>
        <strain evidence="3">cv. GT1</strain>
        <tissue evidence="2">Leaf</tissue>
    </source>
</reference>
<gene>
    <name evidence="2" type="ORF">GH714_003717</name>
</gene>
<feature type="compositionally biased region" description="Acidic residues" evidence="1">
    <location>
        <begin position="79"/>
        <end position="89"/>
    </location>
</feature>
<protein>
    <submittedName>
        <fullName evidence="2">Uncharacterized protein</fullName>
    </submittedName>
</protein>
<keyword evidence="3" id="KW-1185">Reference proteome</keyword>